<dbReference type="AlphaFoldDB" id="A0A0E3V6H5"/>
<keyword evidence="2" id="KW-1185">Reference proteome</keyword>
<proteinExistence type="predicted"/>
<protein>
    <submittedName>
        <fullName evidence="1">Uncharacterized protein</fullName>
    </submittedName>
</protein>
<dbReference type="Proteomes" id="UP000033054">
    <property type="component" value="Chromosome"/>
</dbReference>
<dbReference type="PATRIC" id="fig|1379870.5.peg.1969"/>
<name>A0A0E3V6H5_9BACT</name>
<evidence type="ECO:0000313" key="1">
    <source>
        <dbReference type="EMBL" id="AKD55027.1"/>
    </source>
</evidence>
<dbReference type="KEGG" id="srd:SD10_09040"/>
<dbReference type="STRING" id="1379870.SD10_09040"/>
<dbReference type="RefSeq" id="WP_046573507.1">
    <property type="nucleotide sequence ID" value="NZ_CP010429.1"/>
</dbReference>
<sequence length="352" mass="38025">MLTTQLLEKLRPMIGFRANELEPGEEGNDIGEPLKATSTGITVDQCHELLQLPTLFATAPQRLASFDDYLTQTRDDAIRTLLTTLDTRFAEVGLNARLLSPSVLFKGIVSAPPMIVPLGRVVGLLLEPLRTDVTVSLDRLQFTGSFAQGFSLSLTCIETGEAKTIVVTTPGQWQDLGLQLRTGYSYLLTYSETSLGVGNSAKNTLTSWPKPKSNCQSCQNGCLSSYVSVSSVVVSNGVTTITSDTNYGLNLVVSAEGDVSGRLVDNPARLLPALRQQMAMSFLEKIAYTTRKNPETEDAREGALFAMVDKENANRVPILLDRAIASLVKGMQAEASAAIDVNESDDITWGSI</sequence>
<dbReference type="HOGENOM" id="CLU_787340_0_0_10"/>
<accession>A0A0E3V6H5</accession>
<gene>
    <name evidence="1" type="ORF">SD10_09040</name>
</gene>
<reference evidence="1 2" key="1">
    <citation type="journal article" date="2014" name="Curr. Microbiol.">
        <title>Spirosoma radiotolerans sp. nov., a gamma-radiation-resistant bacterium isolated from gamma ray-irradiated soil.</title>
        <authorList>
            <person name="Lee J.J."/>
            <person name="Srinivasan S."/>
            <person name="Lim S."/>
            <person name="Joe M."/>
            <person name="Im S."/>
            <person name="Bae S.I."/>
            <person name="Park K.R."/>
            <person name="Han J.H."/>
            <person name="Park S.H."/>
            <person name="Joo B.M."/>
            <person name="Park S.J."/>
            <person name="Kim M.K."/>
        </authorList>
    </citation>
    <scope>NUCLEOTIDE SEQUENCE [LARGE SCALE GENOMIC DNA]</scope>
    <source>
        <strain evidence="1 2">DG5A</strain>
    </source>
</reference>
<evidence type="ECO:0000313" key="2">
    <source>
        <dbReference type="Proteomes" id="UP000033054"/>
    </source>
</evidence>
<dbReference type="EMBL" id="CP010429">
    <property type="protein sequence ID" value="AKD55027.1"/>
    <property type="molecule type" value="Genomic_DNA"/>
</dbReference>
<organism evidence="1 2">
    <name type="scientific">Spirosoma radiotolerans</name>
    <dbReference type="NCBI Taxonomy" id="1379870"/>
    <lineage>
        <taxon>Bacteria</taxon>
        <taxon>Pseudomonadati</taxon>
        <taxon>Bacteroidota</taxon>
        <taxon>Cytophagia</taxon>
        <taxon>Cytophagales</taxon>
        <taxon>Cytophagaceae</taxon>
        <taxon>Spirosoma</taxon>
    </lineage>
</organism>